<evidence type="ECO:0000256" key="1">
    <source>
        <dbReference type="SAM" id="MobiDB-lite"/>
    </source>
</evidence>
<feature type="region of interest" description="Disordered" evidence="1">
    <location>
        <begin position="108"/>
        <end position="139"/>
    </location>
</feature>
<keyword evidence="3" id="KW-1185">Reference proteome</keyword>
<protein>
    <submittedName>
        <fullName evidence="2">Uncharacterized protein</fullName>
    </submittedName>
</protein>
<dbReference type="Proteomes" id="UP001596060">
    <property type="component" value="Unassembled WGS sequence"/>
</dbReference>
<evidence type="ECO:0000313" key="2">
    <source>
        <dbReference type="EMBL" id="MFC5505150.1"/>
    </source>
</evidence>
<accession>A0ABW0NYB3</accession>
<feature type="compositionally biased region" description="Basic and acidic residues" evidence="1">
    <location>
        <begin position="124"/>
        <end position="139"/>
    </location>
</feature>
<dbReference type="EMBL" id="JBHSLU010000012">
    <property type="protein sequence ID" value="MFC5505150.1"/>
    <property type="molecule type" value="Genomic_DNA"/>
</dbReference>
<reference evidence="3" key="1">
    <citation type="journal article" date="2019" name="Int. J. Syst. Evol. Microbiol.">
        <title>The Global Catalogue of Microorganisms (GCM) 10K type strain sequencing project: providing services to taxonomists for standard genome sequencing and annotation.</title>
        <authorList>
            <consortium name="The Broad Institute Genomics Platform"/>
            <consortium name="The Broad Institute Genome Sequencing Center for Infectious Disease"/>
            <person name="Wu L."/>
            <person name="Ma J."/>
        </authorList>
    </citation>
    <scope>NUCLEOTIDE SEQUENCE [LARGE SCALE GENOMIC DNA]</scope>
    <source>
        <strain evidence="3">CCUG 43117</strain>
    </source>
</reference>
<evidence type="ECO:0000313" key="3">
    <source>
        <dbReference type="Proteomes" id="UP001596060"/>
    </source>
</evidence>
<gene>
    <name evidence="2" type="ORF">ACFPN9_07760</name>
</gene>
<comment type="caution">
    <text evidence="2">The sequence shown here is derived from an EMBL/GenBank/DDBJ whole genome shotgun (WGS) entry which is preliminary data.</text>
</comment>
<name>A0ABW0NYB3_9HYPH</name>
<organism evidence="2 3">
    <name type="scientific">Bosea massiliensis</name>
    <dbReference type="NCBI Taxonomy" id="151419"/>
    <lineage>
        <taxon>Bacteria</taxon>
        <taxon>Pseudomonadati</taxon>
        <taxon>Pseudomonadota</taxon>
        <taxon>Alphaproteobacteria</taxon>
        <taxon>Hyphomicrobiales</taxon>
        <taxon>Boseaceae</taxon>
        <taxon>Bosea</taxon>
    </lineage>
</organism>
<dbReference type="RefSeq" id="WP_377816251.1">
    <property type="nucleotide sequence ID" value="NZ_JBHSLU010000012.1"/>
</dbReference>
<sequence length="139" mass="15288">MTAFQDAVSRSRAAVTRAYAVPWRILPRVKIGQERPVPDTSRQAFEVKGHLFAPDKVDGRVAELNAFETGRSPGILGEDQALTVWENPTGGVIRQHDIVEEVVEAPAAPRRYRVSNPPGGDATGHVRLDLQDLSRKPVE</sequence>
<proteinExistence type="predicted"/>